<gene>
    <name evidence="2" type="ORF">BX591_101131</name>
</gene>
<keyword evidence="1" id="KW-0812">Transmembrane</keyword>
<dbReference type="STRING" id="1169143.GCA_000383275_01128"/>
<dbReference type="Pfam" id="PF16868">
    <property type="entry name" value="NMT1_3"/>
    <property type="match status" value="1"/>
</dbReference>
<accession>A0A329CXV6</accession>
<dbReference type="Gene3D" id="3.40.190.10">
    <property type="entry name" value="Periplasmic binding protein-like II"/>
    <property type="match status" value="2"/>
</dbReference>
<evidence type="ECO:0000313" key="3">
    <source>
        <dbReference type="Proteomes" id="UP000248918"/>
    </source>
</evidence>
<dbReference type="PANTHER" id="PTHR42941">
    <property type="entry name" value="SLL1037 PROTEIN"/>
    <property type="match status" value="1"/>
</dbReference>
<dbReference type="RefSeq" id="WP_111928838.1">
    <property type="nucleotide sequence ID" value="NZ_CADFFP010000004.1"/>
</dbReference>
<evidence type="ECO:0000313" key="2">
    <source>
        <dbReference type="EMBL" id="RAS38802.1"/>
    </source>
</evidence>
<organism evidence="2 3">
    <name type="scientific">Paraburkholderia bryophila</name>
    <dbReference type="NCBI Taxonomy" id="420952"/>
    <lineage>
        <taxon>Bacteria</taxon>
        <taxon>Pseudomonadati</taxon>
        <taxon>Pseudomonadota</taxon>
        <taxon>Betaproteobacteria</taxon>
        <taxon>Burkholderiales</taxon>
        <taxon>Burkholderiaceae</taxon>
        <taxon>Paraburkholderia</taxon>
    </lineage>
</organism>
<dbReference type="InterPro" id="IPR011852">
    <property type="entry name" value="TRAP_TAXI"/>
</dbReference>
<proteinExistence type="predicted"/>
<dbReference type="PANTHER" id="PTHR42941:SF1">
    <property type="entry name" value="SLL1037 PROTEIN"/>
    <property type="match status" value="1"/>
</dbReference>
<reference evidence="2 3" key="1">
    <citation type="submission" date="2018-06" db="EMBL/GenBank/DDBJ databases">
        <title>Genomic Encyclopedia of Type Strains, Phase III (KMG-III): the genomes of soil and plant-associated and newly described type strains.</title>
        <authorList>
            <person name="Whitman W."/>
        </authorList>
    </citation>
    <scope>NUCLEOTIDE SEQUENCE [LARGE SCALE GENOMIC DNA]</scope>
    <source>
        <strain evidence="2 3">LMG 23644</strain>
    </source>
</reference>
<keyword evidence="1" id="KW-1133">Transmembrane helix</keyword>
<sequence length="450" mass="49438">MKAQRPPSPSFPDDHPHAEWRDHTLSYVIVAALVILLVTLGVWLIDPAPPKTITMSAGPHDSSFVVAADQYRKILARNGIKLNVLESDGSVQNLQRLLDPKQHVDVALVQGGVADGSDTSSLMSLGSVFYIPVVVFYRGTGVSELSQLEGKRIAVGREGSGTRMLALKLLDANGIEPGGSTVLVPSDGMQAATQLVAGEVDAAILNGDSATRGLMLRLLKVPGVSVMNFDEASAYTRLFPYLDEIDLPPGVLDLKHRIPPETVHLISPTVELVARTSLHPAISDLLIEAAQEVHGMPGLLQHAGEFPNAVAREYQISEDAQRYYKTGKSFLYRTLPFWLASIGDRTLVLLLPMAVLLFPAMRLIPALYRWRVRSRIYRYYGSLIAIERGALADSTDAERQRLFVELDQIEASLNRLRMPLAYADAFYVLREHVGFVRSRLAAAAREHSHP</sequence>
<dbReference type="AlphaFoldDB" id="A0A329CXV6"/>
<name>A0A329CXV6_9BURK</name>
<keyword evidence="1" id="KW-0472">Membrane</keyword>
<protein>
    <submittedName>
        <fullName evidence="2">TRAP-type uncharacterized transport system substrate-binding protein</fullName>
    </submittedName>
</protein>
<feature type="transmembrane region" description="Helical" evidence="1">
    <location>
        <begin position="347"/>
        <end position="368"/>
    </location>
</feature>
<evidence type="ECO:0000256" key="1">
    <source>
        <dbReference type="SAM" id="Phobius"/>
    </source>
</evidence>
<dbReference type="SUPFAM" id="SSF53850">
    <property type="entry name" value="Periplasmic binding protein-like II"/>
    <property type="match status" value="1"/>
</dbReference>
<dbReference type="OrthoDB" id="237270at2"/>
<dbReference type="EMBL" id="QLTK01000001">
    <property type="protein sequence ID" value="RAS38802.1"/>
    <property type="molecule type" value="Genomic_DNA"/>
</dbReference>
<dbReference type="Proteomes" id="UP000248918">
    <property type="component" value="Unassembled WGS sequence"/>
</dbReference>
<feature type="transmembrane region" description="Helical" evidence="1">
    <location>
        <begin position="25"/>
        <end position="45"/>
    </location>
</feature>
<comment type="caution">
    <text evidence="2">The sequence shown here is derived from an EMBL/GenBank/DDBJ whole genome shotgun (WGS) entry which is preliminary data.</text>
</comment>